<dbReference type="AlphaFoldDB" id="A0A224XU64"/>
<name>A0A224XU64_9HEMI</name>
<keyword evidence="1" id="KW-1133">Transmembrane helix</keyword>
<reference evidence="2" key="1">
    <citation type="journal article" date="2018" name="PLoS Negl. Trop. Dis.">
        <title>An insight into the salivary gland and fat body transcriptome of Panstrongylus lignarius (Hemiptera: Heteroptera), the main vector of Chagas disease in Peru.</title>
        <authorList>
            <person name="Nevoa J.C."/>
            <person name="Mendes M.T."/>
            <person name="da Silva M.V."/>
            <person name="Soares S.C."/>
            <person name="Oliveira C.J.F."/>
            <person name="Ribeiro J.M.C."/>
        </authorList>
    </citation>
    <scope>NUCLEOTIDE SEQUENCE</scope>
</reference>
<keyword evidence="1" id="KW-0472">Membrane</keyword>
<organism evidence="2">
    <name type="scientific">Panstrongylus lignarius</name>
    <dbReference type="NCBI Taxonomy" id="156445"/>
    <lineage>
        <taxon>Eukaryota</taxon>
        <taxon>Metazoa</taxon>
        <taxon>Ecdysozoa</taxon>
        <taxon>Arthropoda</taxon>
        <taxon>Hexapoda</taxon>
        <taxon>Insecta</taxon>
        <taxon>Pterygota</taxon>
        <taxon>Neoptera</taxon>
        <taxon>Paraneoptera</taxon>
        <taxon>Hemiptera</taxon>
        <taxon>Heteroptera</taxon>
        <taxon>Panheteroptera</taxon>
        <taxon>Cimicomorpha</taxon>
        <taxon>Reduviidae</taxon>
        <taxon>Triatominae</taxon>
        <taxon>Panstrongylus</taxon>
    </lineage>
</organism>
<keyword evidence="1" id="KW-0812">Transmembrane</keyword>
<dbReference type="EMBL" id="GFTR01000341">
    <property type="protein sequence ID" value="JAW16085.1"/>
    <property type="molecule type" value="Transcribed_RNA"/>
</dbReference>
<proteinExistence type="predicted"/>
<evidence type="ECO:0000313" key="2">
    <source>
        <dbReference type="EMBL" id="JAW16085.1"/>
    </source>
</evidence>
<dbReference type="PROSITE" id="PS51257">
    <property type="entry name" value="PROKAR_LIPOPROTEIN"/>
    <property type="match status" value="1"/>
</dbReference>
<feature type="transmembrane region" description="Helical" evidence="1">
    <location>
        <begin position="9"/>
        <end position="31"/>
    </location>
</feature>
<accession>A0A224XU64</accession>
<protein>
    <submittedName>
        <fullName evidence="2">Putative secreted protein</fullName>
    </submittedName>
</protein>
<sequence>MLKIFFKIILYSHTFLFSVTAVVLVSCHYLSFPQKVCFEVKHGVCAYINCNLKLILAKGYLKILFDLTNCK</sequence>
<evidence type="ECO:0000256" key="1">
    <source>
        <dbReference type="SAM" id="Phobius"/>
    </source>
</evidence>